<dbReference type="PANTHER" id="PTHR32089">
    <property type="entry name" value="METHYL-ACCEPTING CHEMOTAXIS PROTEIN MCPB"/>
    <property type="match status" value="1"/>
</dbReference>
<accession>A0A081C4Q2</accession>
<name>A0A081C4Q2_VECG1</name>
<dbReference type="Gene3D" id="1.10.287.950">
    <property type="entry name" value="Methyl-accepting chemotaxis protein"/>
    <property type="match status" value="2"/>
</dbReference>
<dbReference type="InterPro" id="IPR003660">
    <property type="entry name" value="HAMP_dom"/>
</dbReference>
<dbReference type="Pfam" id="PF00015">
    <property type="entry name" value="MCPsignal"/>
    <property type="match status" value="1"/>
</dbReference>
<dbReference type="GO" id="GO:0016020">
    <property type="term" value="C:membrane"/>
    <property type="evidence" value="ECO:0007669"/>
    <property type="project" value="InterPro"/>
</dbReference>
<evidence type="ECO:0000256" key="3">
    <source>
        <dbReference type="PROSITE-ProRule" id="PRU00284"/>
    </source>
</evidence>
<dbReference type="SUPFAM" id="SSF58104">
    <property type="entry name" value="Methyl-accepting chemotaxis protein (MCP) signaling domain"/>
    <property type="match status" value="2"/>
</dbReference>
<feature type="transmembrane region" description="Helical" evidence="4">
    <location>
        <begin position="214"/>
        <end position="235"/>
    </location>
</feature>
<dbReference type="GO" id="GO:0007165">
    <property type="term" value="P:signal transduction"/>
    <property type="evidence" value="ECO:0007669"/>
    <property type="project" value="UniProtKB-KW"/>
</dbReference>
<dbReference type="Gene3D" id="6.10.340.10">
    <property type="match status" value="1"/>
</dbReference>
<dbReference type="Pfam" id="PF00672">
    <property type="entry name" value="HAMP"/>
    <property type="match status" value="1"/>
</dbReference>
<organism evidence="7">
    <name type="scientific">Vecturithrix granuli</name>
    <dbReference type="NCBI Taxonomy" id="1499967"/>
    <lineage>
        <taxon>Bacteria</taxon>
        <taxon>Candidatus Moduliflexota</taxon>
        <taxon>Candidatus Vecturitrichia</taxon>
        <taxon>Candidatus Vecturitrichales</taxon>
        <taxon>Candidatus Vecturitrichaceae</taxon>
        <taxon>Candidatus Vecturithrix</taxon>
    </lineage>
</organism>
<keyword evidence="1 3" id="KW-0807">Transducer</keyword>
<dbReference type="PANTHER" id="PTHR32089:SF112">
    <property type="entry name" value="LYSOZYME-LIKE PROTEIN-RELATED"/>
    <property type="match status" value="1"/>
</dbReference>
<dbReference type="EMBL" id="DF820470">
    <property type="protein sequence ID" value="GAK59557.1"/>
    <property type="molecule type" value="Genomic_DNA"/>
</dbReference>
<feature type="transmembrane region" description="Helical" evidence="4">
    <location>
        <begin position="31"/>
        <end position="52"/>
    </location>
</feature>
<dbReference type="GO" id="GO:0006935">
    <property type="term" value="P:chemotaxis"/>
    <property type="evidence" value="ECO:0007669"/>
    <property type="project" value="InterPro"/>
</dbReference>
<dbReference type="SMART" id="SM00304">
    <property type="entry name" value="HAMP"/>
    <property type="match status" value="3"/>
</dbReference>
<reference evidence="7" key="1">
    <citation type="journal article" date="2015" name="PeerJ">
        <title>First genomic representation of candidate bacterial phylum KSB3 points to enhanced environmental sensing as a trigger of wastewater bulking.</title>
        <authorList>
            <person name="Sekiguchi Y."/>
            <person name="Ohashi A."/>
            <person name="Parks D.H."/>
            <person name="Yamauchi T."/>
            <person name="Tyson G.W."/>
            <person name="Hugenholtz P."/>
        </authorList>
    </citation>
    <scope>NUCLEOTIDE SEQUENCE [LARGE SCALE GENOMIC DNA]</scope>
</reference>
<feature type="domain" description="HAMP" evidence="6">
    <location>
        <begin position="237"/>
        <end position="289"/>
    </location>
</feature>
<dbReference type="CDD" id="cd06225">
    <property type="entry name" value="HAMP"/>
    <property type="match status" value="1"/>
</dbReference>
<proteinExistence type="inferred from homology"/>
<evidence type="ECO:0000256" key="2">
    <source>
        <dbReference type="ARBA" id="ARBA00029447"/>
    </source>
</evidence>
<comment type="similarity">
    <text evidence="2">Belongs to the methyl-accepting chemotaxis (MCP) protein family.</text>
</comment>
<dbReference type="PRINTS" id="PR00260">
    <property type="entry name" value="CHEMTRNSDUCR"/>
</dbReference>
<evidence type="ECO:0000256" key="4">
    <source>
        <dbReference type="SAM" id="Phobius"/>
    </source>
</evidence>
<dbReference type="HOGENOM" id="CLU_000445_107_16_0"/>
<keyword evidence="4" id="KW-0812">Transmembrane</keyword>
<dbReference type="eggNOG" id="COG0840">
    <property type="taxonomic scope" value="Bacteria"/>
</dbReference>
<feature type="domain" description="Methyl-accepting transducer" evidence="5">
    <location>
        <begin position="407"/>
        <end position="664"/>
    </location>
</feature>
<keyword evidence="4" id="KW-1133">Transmembrane helix</keyword>
<gene>
    <name evidence="7" type="ORF">U27_06542</name>
</gene>
<keyword evidence="8" id="KW-1185">Reference proteome</keyword>
<evidence type="ECO:0000259" key="5">
    <source>
        <dbReference type="PROSITE" id="PS50111"/>
    </source>
</evidence>
<evidence type="ECO:0000313" key="8">
    <source>
        <dbReference type="Proteomes" id="UP000030661"/>
    </source>
</evidence>
<dbReference type="Proteomes" id="UP000030661">
    <property type="component" value="Unassembled WGS sequence"/>
</dbReference>
<evidence type="ECO:0000313" key="7">
    <source>
        <dbReference type="EMBL" id="GAK59557.1"/>
    </source>
</evidence>
<feature type="domain" description="HAMP" evidence="6">
    <location>
        <begin position="317"/>
        <end position="367"/>
    </location>
</feature>
<dbReference type="STRING" id="1499967.U27_06542"/>
<dbReference type="GO" id="GO:0004888">
    <property type="term" value="F:transmembrane signaling receptor activity"/>
    <property type="evidence" value="ECO:0007669"/>
    <property type="project" value="InterPro"/>
</dbReference>
<dbReference type="SUPFAM" id="SSF158472">
    <property type="entry name" value="HAMP domain-like"/>
    <property type="match status" value="1"/>
</dbReference>
<protein>
    <submittedName>
        <fullName evidence="7">Methyl-accepting protein RppA</fullName>
    </submittedName>
</protein>
<evidence type="ECO:0000259" key="6">
    <source>
        <dbReference type="PROSITE" id="PS50885"/>
    </source>
</evidence>
<keyword evidence="4" id="KW-0472">Membrane</keyword>
<dbReference type="InterPro" id="IPR004089">
    <property type="entry name" value="MCPsignal_dom"/>
</dbReference>
<dbReference type="PROSITE" id="PS50111">
    <property type="entry name" value="CHEMOTAXIS_TRANSDUC_2"/>
    <property type="match status" value="1"/>
</dbReference>
<sequence length="756" mass="82509">MQEKAGFFEKTRLLDERDFMMWQSLRLAQKIWIGLSILLIGYSASMVFGVVLGQYTESRLYTVETSLFPAAMQSQQALSAFNNQITRYSEAVMAGDPTLLDIAGQHALEVTQAFEAILALTGLHQGQIEAARKTREMFETFSKSAQTVYAAMSEPASDEQDALTMMAEIEGQASVLAEQTEVVRQNLDDLNTLFAEMLKTEVSAIRSNSKQNRYINIAVFVLVVSLSIVAVSFLMTRGITRPVSALMEMAHTIAKGEVSQKLQIKGHDEIGKLAEAFQKLILYFQEMAKAAAEISHGNLETHVQPRSEHDVLGTGFAQMSDYLKKMGKIAERVSQGDLRSQIVLQSPTDQLGTAFIHMQKGLITLISEIHASSDYIASISTQVLSTSSINADALEQIGNAAQVTSSAMNEVNTTAKEVRVNMEQLTSSVEKNGASISEMLASINQVAGNLRKLSHFADDTTSTVIEIIRSLEKVAAQAEHSKMLSEAVSQDAVSGRQSVEEMSASISAISQVTMHISDIISRLEHRSTEIGTILDVINEVAEQTSLLALNAAIIAAQAGEHGRGFAVVANEIKELATRVGASTKEIAAIIKAVQNDSFDAVNAIEHGRKEVEHGVTVTHQAGEALKKIGDSAENSSQVAAEMARSLHQQTQAHAHITGSIQDVTNMINEITQATQEQEKNSSQLLTMVEDMQNLAIHVLRAIQEQQLSTRQVTEFMTNVTSLVEKNTPTVQQLAQSANNLTIQADTLKHNVERFHI</sequence>
<dbReference type="SMART" id="SM00283">
    <property type="entry name" value="MA"/>
    <property type="match status" value="1"/>
</dbReference>
<dbReference type="InterPro" id="IPR004090">
    <property type="entry name" value="Chemotax_Me-accpt_rcpt"/>
</dbReference>
<dbReference type="AlphaFoldDB" id="A0A081C4Q2"/>
<dbReference type="PROSITE" id="PS50885">
    <property type="entry name" value="HAMP"/>
    <property type="match status" value="2"/>
</dbReference>
<evidence type="ECO:0000256" key="1">
    <source>
        <dbReference type="ARBA" id="ARBA00023224"/>
    </source>
</evidence>